<evidence type="ECO:0000256" key="3">
    <source>
        <dbReference type="SAM" id="MobiDB-lite"/>
    </source>
</evidence>
<evidence type="ECO:0000256" key="2">
    <source>
        <dbReference type="ARBA" id="ARBA00023295"/>
    </source>
</evidence>
<evidence type="ECO:0000256" key="4">
    <source>
        <dbReference type="SAM" id="SignalP"/>
    </source>
</evidence>
<feature type="compositionally biased region" description="Basic and acidic residues" evidence="3">
    <location>
        <begin position="85"/>
        <end position="94"/>
    </location>
</feature>
<evidence type="ECO:0000256" key="1">
    <source>
        <dbReference type="ARBA" id="ARBA00022801"/>
    </source>
</evidence>
<dbReference type="InterPro" id="IPR010618">
    <property type="entry name" value="RPF"/>
</dbReference>
<dbReference type="RefSeq" id="WP_068128543.1">
    <property type="nucleotide sequence ID" value="NZ_CP136964.1"/>
</dbReference>
<dbReference type="SUPFAM" id="SSF53955">
    <property type="entry name" value="Lysozyme-like"/>
    <property type="match status" value="1"/>
</dbReference>
<dbReference type="CDD" id="cd13925">
    <property type="entry name" value="RPF"/>
    <property type="match status" value="1"/>
</dbReference>
<accession>A0AAF1BRY9</accession>
<keyword evidence="1" id="KW-0378">Hydrolase</keyword>
<dbReference type="GO" id="GO:0016798">
    <property type="term" value="F:hydrolase activity, acting on glycosyl bonds"/>
    <property type="evidence" value="ECO:0007669"/>
    <property type="project" value="UniProtKB-KW"/>
</dbReference>
<feature type="chain" id="PRO_5041951407" evidence="4">
    <location>
        <begin position="27"/>
        <end position="215"/>
    </location>
</feature>
<dbReference type="KEGG" id="nmy:CJ229_004620"/>
<dbReference type="Gene3D" id="1.10.530.10">
    <property type="match status" value="1"/>
</dbReference>
<dbReference type="EMBL" id="CP136964">
    <property type="protein sequence ID" value="WOS95392.1"/>
    <property type="molecule type" value="Genomic_DNA"/>
</dbReference>
<gene>
    <name evidence="6" type="ORF">CJ229_004620</name>
</gene>
<feature type="region of interest" description="Disordered" evidence="3">
    <location>
        <begin position="73"/>
        <end position="94"/>
    </location>
</feature>
<dbReference type="Proteomes" id="UP000243626">
    <property type="component" value="Chromosome"/>
</dbReference>
<dbReference type="InterPro" id="IPR023346">
    <property type="entry name" value="Lysozyme-like_dom_sf"/>
</dbReference>
<name>A0AAF1BRY9_9STAP</name>
<keyword evidence="4" id="KW-0732">Signal</keyword>
<evidence type="ECO:0000313" key="6">
    <source>
        <dbReference type="EMBL" id="WOS95392.1"/>
    </source>
</evidence>
<sequence>MKRTIFALGSVAILASGMGLSTHAKADEPTAKSNEIIAEIAQEYKSSVQSFTAEKKVEKEIALKEELKASELKAEKKAKKKAKDKAKEEKSVEVAYEDTKTNETNYNNEQEETYEETYDDTYDNSNAHASAPVQQASNDGLNWAGLAACESGGNPNIVDASGTYHGLYQFDAGTWQAMGGTGVASQASAEEQTMRAQMLYAQRGAQPWPTCGAYL</sequence>
<reference evidence="6 7" key="2">
    <citation type="submission" date="2023-10" db="EMBL/GenBank/DDBJ databases">
        <authorList>
            <person name="Choi B."/>
        </authorList>
    </citation>
    <scope>NUCLEOTIDE SEQUENCE [LARGE SCALE GENOMIC DNA]</scope>
    <source>
        <strain evidence="6 7">UMB0959</strain>
    </source>
</reference>
<evidence type="ECO:0000259" key="5">
    <source>
        <dbReference type="Pfam" id="PF06737"/>
    </source>
</evidence>
<protein>
    <submittedName>
        <fullName evidence="6">Transglycosylase family protein</fullName>
    </submittedName>
</protein>
<feature type="signal peptide" evidence="4">
    <location>
        <begin position="1"/>
        <end position="26"/>
    </location>
</feature>
<evidence type="ECO:0000313" key="7">
    <source>
        <dbReference type="Proteomes" id="UP000243626"/>
    </source>
</evidence>
<organism evidence="6 7">
    <name type="scientific">Nosocomiicoccus massiliensis</name>
    <dbReference type="NCBI Taxonomy" id="1232430"/>
    <lineage>
        <taxon>Bacteria</taxon>
        <taxon>Bacillati</taxon>
        <taxon>Bacillota</taxon>
        <taxon>Bacilli</taxon>
        <taxon>Bacillales</taxon>
        <taxon>Staphylococcaceae</taxon>
        <taxon>Nosocomiicoccus</taxon>
    </lineage>
</organism>
<keyword evidence="7" id="KW-1185">Reference proteome</keyword>
<feature type="domain" description="Resuscitation-promoting factor core lysozyme-like" evidence="5">
    <location>
        <begin position="139"/>
        <end position="211"/>
    </location>
</feature>
<reference evidence="7" key="1">
    <citation type="submission" date="2017-09" db="EMBL/GenBank/DDBJ databases">
        <title>Bacterial strain isolated from the female urinary microbiota.</title>
        <authorList>
            <person name="Thomas-White K."/>
            <person name="Kumar N."/>
            <person name="Forster S."/>
            <person name="Putonti C."/>
            <person name="Lawley T."/>
            <person name="Wolfe A.J."/>
        </authorList>
    </citation>
    <scope>NUCLEOTIDE SEQUENCE [LARGE SCALE GENOMIC DNA]</scope>
    <source>
        <strain evidence="7">UMB0959</strain>
    </source>
</reference>
<dbReference type="AlphaFoldDB" id="A0AAF1BRY9"/>
<dbReference type="Pfam" id="PF06737">
    <property type="entry name" value="Transglycosylas"/>
    <property type="match status" value="1"/>
</dbReference>
<keyword evidence="2" id="KW-0326">Glycosidase</keyword>
<proteinExistence type="predicted"/>